<dbReference type="Proteomes" id="UP000274046">
    <property type="component" value="Unassembled WGS sequence"/>
</dbReference>
<dbReference type="AlphaFoldDB" id="A0A3N0BXZ2"/>
<dbReference type="RefSeq" id="WP_123205245.1">
    <property type="nucleotide sequence ID" value="NZ_RBEE01000011.1"/>
</dbReference>
<name>A0A3N0BXZ2_9SPHI</name>
<keyword evidence="2" id="KW-1185">Reference proteome</keyword>
<sequence length="216" mass="24846">MESNKFKIFSCTAIMLVLSIPATFGQTFSEWFNQKKTQKKYLIEQIVALQVYTGYLKKGYEIAGQGINTVKDIKDGEFGLHNVFIGSLKTVNSAIRKSSKVMEIIAYQVEISKALSQLKSNEWLSSDHQHYVRNVKYKVMEECGNDLEELLLVITSGMVEMTDDERINRLDKLHSAMQDKAAFVQSFQNQTDLLIRQQEHSQRSINQIKKYYGIID</sequence>
<gene>
    <name evidence="1" type="ORF">D7004_07465</name>
</gene>
<dbReference type="EMBL" id="RBEE01000011">
    <property type="protein sequence ID" value="RNL54618.1"/>
    <property type="molecule type" value="Genomic_DNA"/>
</dbReference>
<organism evidence="1 2">
    <name type="scientific">Pedobacter jejuensis</name>
    <dbReference type="NCBI Taxonomy" id="1268550"/>
    <lineage>
        <taxon>Bacteria</taxon>
        <taxon>Pseudomonadati</taxon>
        <taxon>Bacteroidota</taxon>
        <taxon>Sphingobacteriia</taxon>
        <taxon>Sphingobacteriales</taxon>
        <taxon>Sphingobacteriaceae</taxon>
        <taxon>Pedobacter</taxon>
    </lineage>
</organism>
<comment type="caution">
    <text evidence="1">The sequence shown here is derived from an EMBL/GenBank/DDBJ whole genome shotgun (WGS) entry which is preliminary data.</text>
</comment>
<proteinExistence type="predicted"/>
<protein>
    <recommendedName>
        <fullName evidence="3">TerB family tellurite resistance protein</fullName>
    </recommendedName>
</protein>
<evidence type="ECO:0008006" key="3">
    <source>
        <dbReference type="Google" id="ProtNLM"/>
    </source>
</evidence>
<accession>A0A3N0BXZ2</accession>
<dbReference type="OrthoDB" id="673795at2"/>
<reference evidence="1 2" key="1">
    <citation type="submission" date="2018-10" db="EMBL/GenBank/DDBJ databases">
        <title>Genome sequencing of Pedobacter jejuensis TNB23.</title>
        <authorList>
            <person name="Cho Y.-J."/>
            <person name="Cho A."/>
            <person name="Kim O.-S."/>
        </authorList>
    </citation>
    <scope>NUCLEOTIDE SEQUENCE [LARGE SCALE GENOMIC DNA]</scope>
    <source>
        <strain evidence="1 2">TNB23</strain>
    </source>
</reference>
<evidence type="ECO:0000313" key="1">
    <source>
        <dbReference type="EMBL" id="RNL54618.1"/>
    </source>
</evidence>
<evidence type="ECO:0000313" key="2">
    <source>
        <dbReference type="Proteomes" id="UP000274046"/>
    </source>
</evidence>